<proteinExistence type="predicted"/>
<dbReference type="EMBL" id="HBUE01161019">
    <property type="protein sequence ID" value="CAG6510016.1"/>
    <property type="molecule type" value="Transcribed_RNA"/>
</dbReference>
<name>A0A8D8IV72_CULPI</name>
<organism evidence="1">
    <name type="scientific">Culex pipiens</name>
    <name type="common">House mosquito</name>
    <dbReference type="NCBI Taxonomy" id="7175"/>
    <lineage>
        <taxon>Eukaryota</taxon>
        <taxon>Metazoa</taxon>
        <taxon>Ecdysozoa</taxon>
        <taxon>Arthropoda</taxon>
        <taxon>Hexapoda</taxon>
        <taxon>Insecta</taxon>
        <taxon>Pterygota</taxon>
        <taxon>Neoptera</taxon>
        <taxon>Endopterygota</taxon>
        <taxon>Diptera</taxon>
        <taxon>Nematocera</taxon>
        <taxon>Culicoidea</taxon>
        <taxon>Culicidae</taxon>
        <taxon>Culicinae</taxon>
        <taxon>Culicini</taxon>
        <taxon>Culex</taxon>
        <taxon>Culex</taxon>
    </lineage>
</organism>
<reference evidence="1" key="1">
    <citation type="submission" date="2021-05" db="EMBL/GenBank/DDBJ databases">
        <authorList>
            <person name="Alioto T."/>
            <person name="Alioto T."/>
            <person name="Gomez Garrido J."/>
        </authorList>
    </citation>
    <scope>NUCLEOTIDE SEQUENCE</scope>
</reference>
<sequence length="105" mass="12113">MHFRRIFQLIMQFGLKSCAFFFRNNNIQSFGLENLTRSMGQTCFVCNGTFMRSWADLFRSIYVQITLHLMLGQPLVHELSPDALPVNSVLSCYSPIPLRNSHTLP</sequence>
<dbReference type="EMBL" id="HBUE01266212">
    <property type="protein sequence ID" value="CAG6561420.1"/>
    <property type="molecule type" value="Transcribed_RNA"/>
</dbReference>
<dbReference type="AlphaFoldDB" id="A0A8D8IV72"/>
<evidence type="ECO:0000313" key="1">
    <source>
        <dbReference type="EMBL" id="CAG6561420.1"/>
    </source>
</evidence>
<accession>A0A8D8IV72</accession>
<protein>
    <submittedName>
        <fullName evidence="1">(northern house mosquito) hypothetical protein</fullName>
    </submittedName>
</protein>